<name>A0ABS2ZYC3_9VIBR</name>
<feature type="transmembrane region" description="Helical" evidence="6">
    <location>
        <begin position="260"/>
        <end position="280"/>
    </location>
</feature>
<dbReference type="PANTHER" id="PTHR23513">
    <property type="entry name" value="INTEGRAL MEMBRANE EFFLUX PROTEIN-RELATED"/>
    <property type="match status" value="1"/>
</dbReference>
<feature type="transmembrane region" description="Helical" evidence="6">
    <location>
        <begin position="174"/>
        <end position="193"/>
    </location>
</feature>
<feature type="transmembrane region" description="Helical" evidence="6">
    <location>
        <begin position="316"/>
        <end position="335"/>
    </location>
</feature>
<accession>A0ABS2ZYC3</accession>
<evidence type="ECO:0000256" key="1">
    <source>
        <dbReference type="ARBA" id="ARBA00004651"/>
    </source>
</evidence>
<proteinExistence type="predicted"/>
<dbReference type="InterPro" id="IPR036259">
    <property type="entry name" value="MFS_trans_sf"/>
</dbReference>
<dbReference type="Pfam" id="PF07690">
    <property type="entry name" value="MFS_1"/>
    <property type="match status" value="1"/>
</dbReference>
<protein>
    <submittedName>
        <fullName evidence="7">MFS transporter</fullName>
    </submittedName>
</protein>
<comment type="subcellular location">
    <subcellularLocation>
        <location evidence="1">Cell membrane</location>
        <topology evidence="1">Multi-pass membrane protein</topology>
    </subcellularLocation>
</comment>
<feature type="transmembrane region" description="Helical" evidence="6">
    <location>
        <begin position="83"/>
        <end position="103"/>
    </location>
</feature>
<dbReference type="RefSeq" id="WP_206368805.1">
    <property type="nucleotide sequence ID" value="NZ_CAWPTM010000101.1"/>
</dbReference>
<keyword evidence="2" id="KW-1003">Cell membrane</keyword>
<feature type="transmembrane region" description="Helical" evidence="6">
    <location>
        <begin position="292"/>
        <end position="310"/>
    </location>
</feature>
<sequence>MDNVSTSNSSEKEHKPLLLLYFSLSCFARTATGAAIVGILILSSEKGIPSHQMGILAACLSAPHLLGPIWGRWLDIANDPRKLIVVAACIYSTLMAITTFWFQQLTLPVLILFLIACGSSAPYLMGGISGLLNTLFSTSSLMRRKAHAWDVCSYAVGGTLGPMLVAGLTEISDTQSAMITIAFFPLISALLILKLPKSEPNNLSPAAVPSVAMVARQIITNGPLTRTMYLTVATSFSLAALPVCAISLAEDWGQAQSSSATLIALYGVGNLVGSVCLIRFPTLKEPQQLMTLSAVGVSGGLFLVSLATVYEFGLSAYFICGITNALFFAASLTARVDYSPRESSSQVFMWIAALKIAAVSVGSTFAGFMADESPYQSILASFFITIGFAIMSDIHRRFTESNKN</sequence>
<keyword evidence="4 6" id="KW-1133">Transmembrane helix</keyword>
<evidence type="ECO:0000256" key="4">
    <source>
        <dbReference type="ARBA" id="ARBA00022989"/>
    </source>
</evidence>
<evidence type="ECO:0000256" key="3">
    <source>
        <dbReference type="ARBA" id="ARBA00022692"/>
    </source>
</evidence>
<keyword evidence="8" id="KW-1185">Reference proteome</keyword>
<reference evidence="7 8" key="1">
    <citation type="submission" date="2021-02" db="EMBL/GenBank/DDBJ databases">
        <title>Draft Genome Sequences of 5 Vibrio neptunius Strains Isolated From of Bivalve Hatcheries.</title>
        <authorList>
            <person name="Galvis F."/>
            <person name="Barja J.L."/>
            <person name="Lemos M.L."/>
            <person name="Balado M."/>
        </authorList>
    </citation>
    <scope>NUCLEOTIDE SEQUENCE [LARGE SCALE GENOMIC DNA]</scope>
    <source>
        <strain evidence="7 8">PP-145.98</strain>
    </source>
</reference>
<dbReference type="SUPFAM" id="SSF103473">
    <property type="entry name" value="MFS general substrate transporter"/>
    <property type="match status" value="1"/>
</dbReference>
<gene>
    <name evidence="7" type="ORF">JYA62_02705</name>
</gene>
<keyword evidence="3 6" id="KW-0812">Transmembrane</keyword>
<dbReference type="Gene3D" id="1.20.1250.20">
    <property type="entry name" value="MFS general substrate transporter like domains"/>
    <property type="match status" value="1"/>
</dbReference>
<dbReference type="EMBL" id="JAFHLB010000002">
    <property type="protein sequence ID" value="MBN3576579.1"/>
    <property type="molecule type" value="Genomic_DNA"/>
</dbReference>
<feature type="transmembrane region" description="Helical" evidence="6">
    <location>
        <begin position="375"/>
        <end position="394"/>
    </location>
</feature>
<feature type="transmembrane region" description="Helical" evidence="6">
    <location>
        <begin position="109"/>
        <end position="136"/>
    </location>
</feature>
<dbReference type="Proteomes" id="UP000779070">
    <property type="component" value="Unassembled WGS sequence"/>
</dbReference>
<feature type="transmembrane region" description="Helical" evidence="6">
    <location>
        <begin position="228"/>
        <end position="248"/>
    </location>
</feature>
<feature type="transmembrane region" description="Helical" evidence="6">
    <location>
        <begin position="347"/>
        <end position="369"/>
    </location>
</feature>
<dbReference type="InterPro" id="IPR011701">
    <property type="entry name" value="MFS"/>
</dbReference>
<evidence type="ECO:0000313" key="8">
    <source>
        <dbReference type="Proteomes" id="UP000779070"/>
    </source>
</evidence>
<evidence type="ECO:0000256" key="2">
    <source>
        <dbReference type="ARBA" id="ARBA00022475"/>
    </source>
</evidence>
<feature type="transmembrane region" description="Helical" evidence="6">
    <location>
        <begin position="53"/>
        <end position="71"/>
    </location>
</feature>
<feature type="transmembrane region" description="Helical" evidence="6">
    <location>
        <begin position="18"/>
        <end position="41"/>
    </location>
</feature>
<evidence type="ECO:0000313" key="7">
    <source>
        <dbReference type="EMBL" id="MBN3576579.1"/>
    </source>
</evidence>
<keyword evidence="5 6" id="KW-0472">Membrane</keyword>
<dbReference type="PANTHER" id="PTHR23513:SF11">
    <property type="entry name" value="STAPHYLOFERRIN A TRANSPORTER"/>
    <property type="match status" value="1"/>
</dbReference>
<organism evidence="7 8">
    <name type="scientific">Vibrio neptunius</name>
    <dbReference type="NCBI Taxonomy" id="170651"/>
    <lineage>
        <taxon>Bacteria</taxon>
        <taxon>Pseudomonadati</taxon>
        <taxon>Pseudomonadota</taxon>
        <taxon>Gammaproteobacteria</taxon>
        <taxon>Vibrionales</taxon>
        <taxon>Vibrionaceae</taxon>
        <taxon>Vibrio</taxon>
    </lineage>
</organism>
<evidence type="ECO:0000256" key="5">
    <source>
        <dbReference type="ARBA" id="ARBA00023136"/>
    </source>
</evidence>
<feature type="transmembrane region" description="Helical" evidence="6">
    <location>
        <begin position="148"/>
        <end position="168"/>
    </location>
</feature>
<evidence type="ECO:0000256" key="6">
    <source>
        <dbReference type="SAM" id="Phobius"/>
    </source>
</evidence>
<comment type="caution">
    <text evidence="7">The sequence shown here is derived from an EMBL/GenBank/DDBJ whole genome shotgun (WGS) entry which is preliminary data.</text>
</comment>